<protein>
    <submittedName>
        <fullName evidence="1">Uncharacterized protein</fullName>
    </submittedName>
</protein>
<gene>
    <name evidence="1" type="ORF">NLG97_g1512</name>
</gene>
<evidence type="ECO:0000313" key="1">
    <source>
        <dbReference type="EMBL" id="KAJ3497936.1"/>
    </source>
</evidence>
<evidence type="ECO:0000313" key="2">
    <source>
        <dbReference type="Proteomes" id="UP001148737"/>
    </source>
</evidence>
<name>A0ACC1R675_9HYPO</name>
<sequence length="437" mass="48460">MQSEILLRLRSSGPGLPGPYLEESLAPYQLSGECILLDSGLHQYEGDLPRINGGPVPGHYCYHELKAAHGSPHQIADKLVYRLFSHFSDVNVIFIQDFGGIRRTVELLCCWALFAEGVSRQQDTALVLIQDQPLSLEHVRFEMTVQLLDMIRSRDPGRQISAAEIKILIARTFSFYYMSSRAPLHALLQLATSQAEGRRRRGFELSGAHTKTLVRRAISQFARTPHQSLPLVELSRERSPVPKTLQEHITATLLANRNQAMEACDVLVASALSLDAVLGGGHCFPASEVFDILYSRDVLACERETNLFGFAYRIRSLFLGFMQAAKMRPALLATDHLDRSRAWLGTGAQVAQVSGTTSKRRAGVFSPPACVVCLTPNTAWLKMLPPTAGTSTLQLGGGAVRKTEEFIRAIQMFGGLKYVPIYEQFDFVRAKDTGMRL</sequence>
<proteinExistence type="predicted"/>
<reference evidence="1" key="1">
    <citation type="submission" date="2022-07" db="EMBL/GenBank/DDBJ databases">
        <title>Genome Sequence of Lecanicillium saksenae.</title>
        <authorList>
            <person name="Buettner E."/>
        </authorList>
    </citation>
    <scope>NUCLEOTIDE SEQUENCE</scope>
    <source>
        <strain evidence="1">VT-O1</strain>
    </source>
</reference>
<dbReference type="EMBL" id="JANAKD010000080">
    <property type="protein sequence ID" value="KAJ3497936.1"/>
    <property type="molecule type" value="Genomic_DNA"/>
</dbReference>
<keyword evidence="2" id="KW-1185">Reference proteome</keyword>
<comment type="caution">
    <text evidence="1">The sequence shown here is derived from an EMBL/GenBank/DDBJ whole genome shotgun (WGS) entry which is preliminary data.</text>
</comment>
<organism evidence="1 2">
    <name type="scientific">Lecanicillium saksenae</name>
    <dbReference type="NCBI Taxonomy" id="468837"/>
    <lineage>
        <taxon>Eukaryota</taxon>
        <taxon>Fungi</taxon>
        <taxon>Dikarya</taxon>
        <taxon>Ascomycota</taxon>
        <taxon>Pezizomycotina</taxon>
        <taxon>Sordariomycetes</taxon>
        <taxon>Hypocreomycetidae</taxon>
        <taxon>Hypocreales</taxon>
        <taxon>Cordycipitaceae</taxon>
        <taxon>Lecanicillium</taxon>
    </lineage>
</organism>
<dbReference type="Proteomes" id="UP001148737">
    <property type="component" value="Unassembled WGS sequence"/>
</dbReference>
<accession>A0ACC1R675</accession>